<evidence type="ECO:0008006" key="4">
    <source>
        <dbReference type="Google" id="ProtNLM"/>
    </source>
</evidence>
<feature type="transmembrane region" description="Helical" evidence="1">
    <location>
        <begin position="12"/>
        <end position="30"/>
    </location>
</feature>
<keyword evidence="1" id="KW-0812">Transmembrane</keyword>
<evidence type="ECO:0000313" key="3">
    <source>
        <dbReference type="Proteomes" id="UP000050783"/>
    </source>
</evidence>
<reference evidence="2 3" key="1">
    <citation type="submission" date="2015-09" db="EMBL/GenBank/DDBJ databases">
        <authorList>
            <consortium name="Swine Surveillance"/>
        </authorList>
    </citation>
    <scope>NUCLEOTIDE SEQUENCE [LARGE SCALE GENOMIC DNA]</scope>
    <source>
        <strain evidence="2 3">CECT 4292</strain>
    </source>
</reference>
<accession>A0A0P1EH82</accession>
<dbReference type="RefSeq" id="WP_058278743.1">
    <property type="nucleotide sequence ID" value="NZ_CYPU01000068.1"/>
</dbReference>
<feature type="transmembrane region" description="Helical" evidence="1">
    <location>
        <begin position="80"/>
        <end position="96"/>
    </location>
</feature>
<dbReference type="Proteomes" id="UP000050783">
    <property type="component" value="Unassembled WGS sequence"/>
</dbReference>
<dbReference type="GeneID" id="55494650"/>
<evidence type="ECO:0000256" key="1">
    <source>
        <dbReference type="SAM" id="Phobius"/>
    </source>
</evidence>
<proteinExistence type="predicted"/>
<dbReference type="AlphaFoldDB" id="A0A0P1EH82"/>
<dbReference type="EMBL" id="CYPU01000068">
    <property type="protein sequence ID" value="CUH49310.1"/>
    <property type="molecule type" value="Genomic_DNA"/>
</dbReference>
<keyword evidence="1" id="KW-0472">Membrane</keyword>
<gene>
    <name evidence="2" type="ORF">RUA4292_03506</name>
</gene>
<organism evidence="2 3">
    <name type="scientific">Ruegeria atlantica</name>
    <dbReference type="NCBI Taxonomy" id="81569"/>
    <lineage>
        <taxon>Bacteria</taxon>
        <taxon>Pseudomonadati</taxon>
        <taxon>Pseudomonadota</taxon>
        <taxon>Alphaproteobacteria</taxon>
        <taxon>Rhodobacterales</taxon>
        <taxon>Roseobacteraceae</taxon>
        <taxon>Ruegeria</taxon>
    </lineage>
</organism>
<name>A0A0P1EH82_9RHOB</name>
<dbReference type="OrthoDB" id="7629477at2"/>
<dbReference type="STRING" id="81569.RUM4293_02365"/>
<keyword evidence="1" id="KW-1133">Transmembrane helix</keyword>
<feature type="transmembrane region" description="Helical" evidence="1">
    <location>
        <begin position="135"/>
        <end position="156"/>
    </location>
</feature>
<sequence length="178" mass="19615">MDRQTSHLWLKRCLYVFLALLIMFLHLLPLDTQPDRWPFPDMLIALTFAWVLRRPEYIPIFLVAAVMLMADLLLQRPPGLLAALVVFGSAYLRSAAPGMRDAGFMAEWTTAAVVIAGIFILNRVILAILSVQQAALGPVVIQVVLTIAVFPLVVLLSQNVLGVRRVSVSDPGTRGARA</sequence>
<protein>
    <recommendedName>
        <fullName evidence="4">Rod shape-determining protein MreD</fullName>
    </recommendedName>
</protein>
<evidence type="ECO:0000313" key="2">
    <source>
        <dbReference type="EMBL" id="CUH49310.1"/>
    </source>
</evidence>
<feature type="transmembrane region" description="Helical" evidence="1">
    <location>
        <begin position="108"/>
        <end position="129"/>
    </location>
</feature>